<proteinExistence type="inferred from homology"/>
<dbReference type="PANTHER" id="PTHR21666">
    <property type="entry name" value="PEPTIDASE-RELATED"/>
    <property type="match status" value="1"/>
</dbReference>
<dbReference type="Proteomes" id="UP000682739">
    <property type="component" value="Chromosome"/>
</dbReference>
<evidence type="ECO:0000259" key="3">
    <source>
        <dbReference type="PROSITE" id="PS51782"/>
    </source>
</evidence>
<keyword evidence="5" id="KW-1185">Reference proteome</keyword>
<dbReference type="InterPro" id="IPR036779">
    <property type="entry name" value="LysM_dom_sf"/>
</dbReference>
<dbReference type="KEGG" id="psym:J1N51_07070"/>
<evidence type="ECO:0000256" key="2">
    <source>
        <dbReference type="SAM" id="MobiDB-lite"/>
    </source>
</evidence>
<dbReference type="SMART" id="SM00257">
    <property type="entry name" value="LysM"/>
    <property type="match status" value="1"/>
</dbReference>
<dbReference type="AlphaFoldDB" id="A0A975HJD1"/>
<comment type="similarity">
    <text evidence="1">Belongs to the E.coli NlpD/Haemophilus LppB family.</text>
</comment>
<organism evidence="4 5">
    <name type="scientific">Psychrosphaera ytuae</name>
    <dbReference type="NCBI Taxonomy" id="2820710"/>
    <lineage>
        <taxon>Bacteria</taxon>
        <taxon>Pseudomonadati</taxon>
        <taxon>Pseudomonadota</taxon>
        <taxon>Gammaproteobacteria</taxon>
        <taxon>Alteromonadales</taxon>
        <taxon>Pseudoalteromonadaceae</taxon>
        <taxon>Psychrosphaera</taxon>
    </lineage>
</organism>
<evidence type="ECO:0000313" key="4">
    <source>
        <dbReference type="EMBL" id="QTH65187.1"/>
    </source>
</evidence>
<dbReference type="Gene3D" id="3.10.350.10">
    <property type="entry name" value="LysM domain"/>
    <property type="match status" value="1"/>
</dbReference>
<feature type="region of interest" description="Disordered" evidence="2">
    <location>
        <begin position="119"/>
        <end position="145"/>
    </location>
</feature>
<dbReference type="CDD" id="cd12797">
    <property type="entry name" value="M23_peptidase"/>
    <property type="match status" value="1"/>
</dbReference>
<dbReference type="Pfam" id="PF01476">
    <property type="entry name" value="LysM"/>
    <property type="match status" value="1"/>
</dbReference>
<dbReference type="InterPro" id="IPR050570">
    <property type="entry name" value="Cell_wall_metabolism_enzyme"/>
</dbReference>
<dbReference type="CDD" id="cd00118">
    <property type="entry name" value="LysM"/>
    <property type="match status" value="1"/>
</dbReference>
<evidence type="ECO:0000256" key="1">
    <source>
        <dbReference type="ARBA" id="ARBA00038420"/>
    </source>
</evidence>
<accession>A0A975HJD1</accession>
<evidence type="ECO:0000313" key="5">
    <source>
        <dbReference type="Proteomes" id="UP000682739"/>
    </source>
</evidence>
<dbReference type="Pfam" id="PF01551">
    <property type="entry name" value="Peptidase_M23"/>
    <property type="match status" value="1"/>
</dbReference>
<name>A0A975HJD1_9GAMM</name>
<reference evidence="4" key="1">
    <citation type="submission" date="2021-03" db="EMBL/GenBank/DDBJ databases">
        <title>Description of Psychrosphaera ytuae sp. nov. isolated from deep sea sediment of South China Sea.</title>
        <authorList>
            <person name="Zhang J."/>
            <person name="Xu X.-D."/>
        </authorList>
    </citation>
    <scope>NUCLEOTIDE SEQUENCE</scope>
    <source>
        <strain evidence="4">MTZ26</strain>
    </source>
</reference>
<dbReference type="InterPro" id="IPR011055">
    <property type="entry name" value="Dup_hybrid_motif"/>
</dbReference>
<dbReference type="GO" id="GO:0004222">
    <property type="term" value="F:metalloendopeptidase activity"/>
    <property type="evidence" value="ECO:0007669"/>
    <property type="project" value="TreeGrafter"/>
</dbReference>
<dbReference type="SUPFAM" id="SSF51261">
    <property type="entry name" value="Duplicated hybrid motif"/>
    <property type="match status" value="1"/>
</dbReference>
<dbReference type="PANTHER" id="PTHR21666:SF263">
    <property type="entry name" value="MUREIN HYDROLASE ACTIVATOR NLPD"/>
    <property type="match status" value="1"/>
</dbReference>
<dbReference type="InterPro" id="IPR018392">
    <property type="entry name" value="LysM"/>
</dbReference>
<feature type="domain" description="LysM" evidence="3">
    <location>
        <begin position="46"/>
        <end position="90"/>
    </location>
</feature>
<dbReference type="RefSeq" id="WP_208833222.1">
    <property type="nucleotide sequence ID" value="NZ_CP072110.1"/>
</dbReference>
<protein>
    <submittedName>
        <fullName evidence="4">Peptidoglycan DD-metalloendopeptidase family protein</fullName>
    </submittedName>
</protein>
<dbReference type="PROSITE" id="PS51782">
    <property type="entry name" value="LYSM"/>
    <property type="match status" value="1"/>
</dbReference>
<dbReference type="Gene3D" id="2.70.70.10">
    <property type="entry name" value="Glucose Permease (Domain IIA)"/>
    <property type="match status" value="1"/>
</dbReference>
<sequence>MKLVVVGLFLLMIVGCSTRKYPAPIVQIDQSHSPYSESHRNSLDSDFYTVKKGETLYSIAWRAGIDFRLLAQMNNIKKPYAIYPGQKIALSQKVAKSVKYQKSKAAVSNSNTNQKFNKKTIAKEKSEEYGKKQADQKTKKSVTQNVKKEVKNDSFPSKVRHWRYPSNGKIIDTYSTRENGNKGIDFGGQKGDPILAAADGKVVYAGSALRGFGNLIIIKHNNDYLSAYAHNRVLKVKEQDWVKAGQLIAEMGDSGTDKVKLHFEIRFRGRTVNPLKYLPKR</sequence>
<dbReference type="InterPro" id="IPR016047">
    <property type="entry name" value="M23ase_b-sheet_dom"/>
</dbReference>
<dbReference type="EMBL" id="CP072110">
    <property type="protein sequence ID" value="QTH65187.1"/>
    <property type="molecule type" value="Genomic_DNA"/>
</dbReference>
<dbReference type="PROSITE" id="PS51257">
    <property type="entry name" value="PROKAR_LIPOPROTEIN"/>
    <property type="match status" value="1"/>
</dbReference>
<dbReference type="GO" id="GO:0032153">
    <property type="term" value="C:cell division site"/>
    <property type="evidence" value="ECO:0007669"/>
    <property type="project" value="TreeGrafter"/>
</dbReference>
<feature type="compositionally biased region" description="Basic and acidic residues" evidence="2">
    <location>
        <begin position="121"/>
        <end position="138"/>
    </location>
</feature>
<gene>
    <name evidence="4" type="ORF">J1N51_07070</name>
</gene>
<dbReference type="GO" id="GO:0009279">
    <property type="term" value="C:cell outer membrane"/>
    <property type="evidence" value="ECO:0007669"/>
    <property type="project" value="TreeGrafter"/>
</dbReference>